<gene>
    <name evidence="3" type="ORF">EJG51_012630</name>
</gene>
<dbReference type="InterPro" id="IPR000253">
    <property type="entry name" value="FHA_dom"/>
</dbReference>
<dbReference type="KEGG" id="upi:EJG51_012630"/>
<dbReference type="CDD" id="cd00060">
    <property type="entry name" value="FHA"/>
    <property type="match status" value="1"/>
</dbReference>
<keyword evidence="1" id="KW-0812">Transmembrane</keyword>
<feature type="transmembrane region" description="Helical" evidence="1">
    <location>
        <begin position="185"/>
        <end position="211"/>
    </location>
</feature>
<protein>
    <submittedName>
        <fullName evidence="3">FHA domain-containing protein</fullName>
    </submittedName>
</protein>
<accession>A0A6M4A5Q4</accession>
<keyword evidence="4" id="KW-1185">Reference proteome</keyword>
<dbReference type="AlphaFoldDB" id="A0A6M4A5Q4"/>
<dbReference type="SUPFAM" id="SSF49879">
    <property type="entry name" value="SMAD/FHA domain"/>
    <property type="match status" value="1"/>
</dbReference>
<feature type="transmembrane region" description="Helical" evidence="1">
    <location>
        <begin position="217"/>
        <end position="234"/>
    </location>
</feature>
<dbReference type="PROSITE" id="PS50006">
    <property type="entry name" value="FHA_DOMAIN"/>
    <property type="match status" value="1"/>
</dbReference>
<evidence type="ECO:0000256" key="1">
    <source>
        <dbReference type="SAM" id="Phobius"/>
    </source>
</evidence>
<reference evidence="3 4" key="1">
    <citation type="journal article" date="2019" name="Int. J. Syst. Evol. Microbiol.">
        <title>Undibacterium piscinae sp. nov., isolated from Korean shiner intestine.</title>
        <authorList>
            <person name="Lee S.Y."/>
            <person name="Kang W."/>
            <person name="Kim P.S."/>
            <person name="Kim H.S."/>
            <person name="Sung H."/>
            <person name="Shin N.R."/>
            <person name="Whon T.W."/>
            <person name="Yun J.H."/>
            <person name="Lee J.Y."/>
            <person name="Lee J.Y."/>
            <person name="Jung M.J."/>
            <person name="Jeong Y.S."/>
            <person name="Tak E.J."/>
            <person name="Han J.E."/>
            <person name="Hyun D.W."/>
            <person name="Kang M.S."/>
            <person name="Lee K.E."/>
            <person name="Lee B.H."/>
            <person name="Bae J.W."/>
        </authorList>
    </citation>
    <scope>NUCLEOTIDE SEQUENCE [LARGE SCALE GENOMIC DNA]</scope>
    <source>
        <strain evidence="3 4">S11R28</strain>
    </source>
</reference>
<dbReference type="Gene3D" id="2.60.200.20">
    <property type="match status" value="1"/>
</dbReference>
<dbReference type="InterPro" id="IPR008984">
    <property type="entry name" value="SMAD_FHA_dom_sf"/>
</dbReference>
<feature type="transmembrane region" description="Helical" evidence="1">
    <location>
        <begin position="122"/>
        <end position="140"/>
    </location>
</feature>
<sequence>MKAAYYIELLSRSGEVQHRHGVSGLPIRLGRGYDNDFILDDVHTAAHHALVELDADGQLCITDLGSRNGLVFQGKRQTHLLINGNSVVRLGQTNLRIRSADFQVEQEAFDTNNYAWEGMPPAIAGLVLICLLGVFGTWLADTEKFGLVRYLIALAPLFATGLVWSGMWAFANRLFGGHARFGRHLFIAACGLMLAELWSFASSLAGFAFSLEVLTRYSSHIFVAICAATLYFHLTTIKPRHPRRLLVTVTLLAMLGSGLVLMMNYQRHGRLADEAYMTEMFSPSLRLSQDHSVDQFMAGAEKLKATVERERKKGVEHGAVGGDEDE</sequence>
<dbReference type="Proteomes" id="UP000274350">
    <property type="component" value="Chromosome"/>
</dbReference>
<dbReference type="EMBL" id="CP051152">
    <property type="protein sequence ID" value="QJQ06544.1"/>
    <property type="molecule type" value="Genomic_DNA"/>
</dbReference>
<evidence type="ECO:0000259" key="2">
    <source>
        <dbReference type="PROSITE" id="PS50006"/>
    </source>
</evidence>
<keyword evidence="1" id="KW-1133">Transmembrane helix</keyword>
<keyword evidence="1" id="KW-0472">Membrane</keyword>
<dbReference type="OrthoDB" id="5762105at2"/>
<dbReference type="Pfam" id="PF00498">
    <property type="entry name" value="FHA"/>
    <property type="match status" value="1"/>
</dbReference>
<evidence type="ECO:0000313" key="3">
    <source>
        <dbReference type="EMBL" id="QJQ06544.1"/>
    </source>
</evidence>
<feature type="domain" description="FHA" evidence="2">
    <location>
        <begin position="27"/>
        <end position="77"/>
    </location>
</feature>
<proteinExistence type="predicted"/>
<name>A0A6M4A5Q4_9BURK</name>
<evidence type="ECO:0000313" key="4">
    <source>
        <dbReference type="Proteomes" id="UP000274350"/>
    </source>
</evidence>
<organism evidence="3 4">
    <name type="scientific">Undibacterium piscinae</name>
    <dbReference type="NCBI Taxonomy" id="2495591"/>
    <lineage>
        <taxon>Bacteria</taxon>
        <taxon>Pseudomonadati</taxon>
        <taxon>Pseudomonadota</taxon>
        <taxon>Betaproteobacteria</taxon>
        <taxon>Burkholderiales</taxon>
        <taxon>Oxalobacteraceae</taxon>
        <taxon>Undibacterium</taxon>
    </lineage>
</organism>
<feature type="transmembrane region" description="Helical" evidence="1">
    <location>
        <begin position="146"/>
        <end position="164"/>
    </location>
</feature>
<feature type="transmembrane region" description="Helical" evidence="1">
    <location>
        <begin position="246"/>
        <end position="265"/>
    </location>
</feature>